<comment type="caution">
    <text evidence="3">The sequence shown here is derived from an EMBL/GenBank/DDBJ whole genome shotgun (WGS) entry which is preliminary data.</text>
</comment>
<keyword evidence="2" id="KW-1133">Transmembrane helix</keyword>
<gene>
    <name evidence="3" type="ORF">M0H32_01045</name>
</gene>
<keyword evidence="2" id="KW-0472">Membrane</keyword>
<keyword evidence="4" id="KW-1185">Reference proteome</keyword>
<reference evidence="3" key="1">
    <citation type="submission" date="2022-04" db="EMBL/GenBank/DDBJ databases">
        <title>Roseibium sp. CAU 1639 isolated from mud.</title>
        <authorList>
            <person name="Kim W."/>
        </authorList>
    </citation>
    <scope>NUCLEOTIDE SEQUENCE</scope>
    <source>
        <strain evidence="3">CAU 1639</strain>
    </source>
</reference>
<keyword evidence="2" id="KW-0812">Transmembrane</keyword>
<evidence type="ECO:0000256" key="1">
    <source>
        <dbReference type="SAM" id="MobiDB-lite"/>
    </source>
</evidence>
<evidence type="ECO:0000256" key="2">
    <source>
        <dbReference type="SAM" id="Phobius"/>
    </source>
</evidence>
<evidence type="ECO:0000313" key="3">
    <source>
        <dbReference type="EMBL" id="MCK7610730.1"/>
    </source>
</evidence>
<dbReference type="RefSeq" id="WP_248149618.1">
    <property type="nucleotide sequence ID" value="NZ_JALNMJ010000001.1"/>
</dbReference>
<accession>A0ABT0GMT1</accession>
<feature type="region of interest" description="Disordered" evidence="1">
    <location>
        <begin position="1"/>
        <end position="20"/>
    </location>
</feature>
<sequence>MAEENKGITLTDEQKKKRRSRSVAIALVLAALVILFYVVTIIKLGPGVMDRAL</sequence>
<proteinExistence type="predicted"/>
<feature type="transmembrane region" description="Helical" evidence="2">
    <location>
        <begin position="23"/>
        <end position="44"/>
    </location>
</feature>
<dbReference type="EMBL" id="JALNMJ010000001">
    <property type="protein sequence ID" value="MCK7610730.1"/>
    <property type="molecule type" value="Genomic_DNA"/>
</dbReference>
<name>A0ABT0GMT1_9HYPH</name>
<evidence type="ECO:0000313" key="4">
    <source>
        <dbReference type="Proteomes" id="UP001431221"/>
    </source>
</evidence>
<organism evidence="3 4">
    <name type="scientific">Roseibium sediminicola</name>
    <dbReference type="NCBI Taxonomy" id="2933272"/>
    <lineage>
        <taxon>Bacteria</taxon>
        <taxon>Pseudomonadati</taxon>
        <taxon>Pseudomonadota</taxon>
        <taxon>Alphaproteobacteria</taxon>
        <taxon>Hyphomicrobiales</taxon>
        <taxon>Stappiaceae</taxon>
        <taxon>Roseibium</taxon>
    </lineage>
</organism>
<protein>
    <recommendedName>
        <fullName evidence="5">CoxF protein</fullName>
    </recommendedName>
</protein>
<dbReference type="Proteomes" id="UP001431221">
    <property type="component" value="Unassembled WGS sequence"/>
</dbReference>
<evidence type="ECO:0008006" key="5">
    <source>
        <dbReference type="Google" id="ProtNLM"/>
    </source>
</evidence>